<dbReference type="eggNOG" id="KOG2169">
    <property type="taxonomic scope" value="Eukaryota"/>
</dbReference>
<dbReference type="InterPro" id="IPR013083">
    <property type="entry name" value="Znf_RING/FYVE/PHD"/>
</dbReference>
<dbReference type="GeneID" id="11531371"/>
<dbReference type="GO" id="GO:0003690">
    <property type="term" value="F:double-stranded DNA binding"/>
    <property type="evidence" value="ECO:0007669"/>
    <property type="project" value="EnsemblFungi"/>
</dbReference>
<feature type="compositionally biased region" description="Low complexity" evidence="12">
    <location>
        <begin position="745"/>
        <end position="768"/>
    </location>
</feature>
<evidence type="ECO:0000313" key="16">
    <source>
        <dbReference type="EMBL" id="CCE63296.1"/>
    </source>
</evidence>
<comment type="subcellular location">
    <subcellularLocation>
        <location evidence="1">Nucleus</location>
    </subcellularLocation>
</comment>
<dbReference type="GO" id="GO:0008270">
    <property type="term" value="F:zinc ion binding"/>
    <property type="evidence" value="ECO:0007669"/>
    <property type="project" value="UniProtKB-KW"/>
</dbReference>
<dbReference type="PANTHER" id="PTHR10782">
    <property type="entry name" value="ZINC FINGER MIZ DOMAIN-CONTAINING PROTEIN"/>
    <property type="match status" value="1"/>
</dbReference>
<dbReference type="GO" id="GO:0031397">
    <property type="term" value="P:negative regulation of protein ubiquitination"/>
    <property type="evidence" value="ECO:0007669"/>
    <property type="project" value="EnsemblFungi"/>
</dbReference>
<organism evidence="16 17">
    <name type="scientific">Tetrapisispora phaffii (strain ATCC 24235 / CBS 4417 / NBRC 1672 / NRRL Y-8282 / UCD 70-5)</name>
    <name type="common">Yeast</name>
    <name type="synonym">Fabospora phaffii</name>
    <dbReference type="NCBI Taxonomy" id="1071381"/>
    <lineage>
        <taxon>Eukaryota</taxon>
        <taxon>Fungi</taxon>
        <taxon>Dikarya</taxon>
        <taxon>Ascomycota</taxon>
        <taxon>Saccharomycotina</taxon>
        <taxon>Saccharomycetes</taxon>
        <taxon>Saccharomycetales</taxon>
        <taxon>Saccharomycetaceae</taxon>
        <taxon>Tetrapisispora</taxon>
    </lineage>
</organism>
<dbReference type="Pfam" id="PF02891">
    <property type="entry name" value="zf-MIZ"/>
    <property type="match status" value="1"/>
</dbReference>
<comment type="pathway">
    <text evidence="2">Protein modification; protein sumoylation.</text>
</comment>
<dbReference type="KEGG" id="tpf:TPHA_0E02040"/>
<evidence type="ECO:0000256" key="6">
    <source>
        <dbReference type="ARBA" id="ARBA00022771"/>
    </source>
</evidence>
<dbReference type="SMART" id="SM00513">
    <property type="entry name" value="SAP"/>
    <property type="match status" value="1"/>
</dbReference>
<dbReference type="InterPro" id="IPR003034">
    <property type="entry name" value="SAP_dom"/>
</dbReference>
<dbReference type="OMA" id="IPKKPYL"/>
<dbReference type="InterPro" id="IPR038654">
    <property type="entry name" value="PINIT_sf"/>
</dbReference>
<dbReference type="PANTHER" id="PTHR10782:SF4">
    <property type="entry name" value="TONALLI, ISOFORM E"/>
    <property type="match status" value="1"/>
</dbReference>
<evidence type="ECO:0000256" key="8">
    <source>
        <dbReference type="ARBA" id="ARBA00022833"/>
    </source>
</evidence>
<protein>
    <recommendedName>
        <fullName evidence="10">E3 SUMO-protein transferase SIZ2</fullName>
    </recommendedName>
</protein>
<dbReference type="Gene3D" id="3.30.40.10">
    <property type="entry name" value="Zinc/RING finger domain, C3HC4 (zinc finger)"/>
    <property type="match status" value="1"/>
</dbReference>
<dbReference type="PROSITE" id="PS50800">
    <property type="entry name" value="SAP"/>
    <property type="match status" value="1"/>
</dbReference>
<evidence type="ECO:0000313" key="17">
    <source>
        <dbReference type="Proteomes" id="UP000005666"/>
    </source>
</evidence>
<name>G8BTR8_TETPH</name>
<dbReference type="InterPro" id="IPR023321">
    <property type="entry name" value="PINIT"/>
</dbReference>
<sequence>MSTGGGGLQGEMNQVLDMLEDLRVYELKFVCKAAKLPVTGRKALLQDRIKVFLKKSLTMGHIDPWRPKTIKELIKQAQNGVIDPPDYEVLWTAIKTGRLTDRNQPASVSRVPAITHNNPQTVNSTNTHHAKVNKYTKQTIILHFKESPFYKVLKLIPHSVGLIKKTTGRGVCTTSFRFTDSEWRLLQSDKEKYKLYLFSGILNASGQRSNEPIQFPHPNEIKFNNIQIKDNVIGLKSKPGTGKPANLTPYTYPPSQVNVLEIVHAFTANEYSVYCYIVENVTPEELLQNIIKNPKILRTATLQYIKKTLNDEEDDDLITTSTVMSLQCPISYTRMKYPAKGINCQHLQCFDALWYFHSQKQLPTWQCPVCQLPLKVGTMAICEFVEEILRSTGDDIEQIELAVDGSWVPLNEDGEKVPSAGKLETKPVNHMSNNLAIKKEDSTLAIPKQDQINNSSTIPHGHSEQVIISLDSEEEDDIALAHHVDEENNEITATQVQPPNNHALNSINSSREPILQLSREESNGNNNQNNGSNSNELSTTSSTVLPTTNIDQLSQRNALSTTESGQNGTSILGIGTLNDVDIMSVSLGTPNGESPHNNANENPQNYTENRTAEMNTNLWIDHPTGNNTQMLSLSNGSNNSNILGISGNSEQLFEPINQGPENSDASPELGNVTGTVTDAQNECSGQSKGYLGNTAVPGRHKSSNVSPFIPKKPYLNRLPQKRQMHNNSGVTLSEGAPRIARTTIPNNHMHNNIPNSNPAFNLNNNISSTPTNPVESSRMDIIDLTSD</sequence>
<dbReference type="HOGENOM" id="CLU_014307_0_0_1"/>
<dbReference type="EMBL" id="HE612860">
    <property type="protein sequence ID" value="CCE63296.1"/>
    <property type="molecule type" value="Genomic_DNA"/>
</dbReference>
<dbReference type="GO" id="GO:0005634">
    <property type="term" value="C:nucleus"/>
    <property type="evidence" value="ECO:0007669"/>
    <property type="project" value="UniProtKB-SubCell"/>
</dbReference>
<feature type="domain" description="SP-RING-type" evidence="14">
    <location>
        <begin position="313"/>
        <end position="398"/>
    </location>
</feature>
<evidence type="ECO:0000256" key="5">
    <source>
        <dbReference type="ARBA" id="ARBA00022723"/>
    </source>
</evidence>
<keyword evidence="17" id="KW-1185">Reference proteome</keyword>
<reference evidence="16 17" key="1">
    <citation type="journal article" date="2011" name="Proc. Natl. Acad. Sci. U.S.A.">
        <title>Evolutionary erosion of yeast sex chromosomes by mating-type switching accidents.</title>
        <authorList>
            <person name="Gordon J.L."/>
            <person name="Armisen D."/>
            <person name="Proux-Wera E."/>
            <person name="Oheigeartaigh S.S."/>
            <person name="Byrne K.P."/>
            <person name="Wolfe K.H."/>
        </authorList>
    </citation>
    <scope>NUCLEOTIDE SEQUENCE [LARGE SCALE GENOMIC DNA]</scope>
    <source>
        <strain evidence="17">ATCC 24235 / CBS 4417 / NBRC 1672 / NRRL Y-8282 / UCD 70-5</strain>
    </source>
</reference>
<dbReference type="Proteomes" id="UP000005666">
    <property type="component" value="Chromosome 5"/>
</dbReference>
<feature type="region of interest" description="Disordered" evidence="12">
    <location>
        <begin position="520"/>
        <end position="542"/>
    </location>
</feature>
<proteinExistence type="inferred from homology"/>
<dbReference type="RefSeq" id="XP_003685730.1">
    <property type="nucleotide sequence ID" value="XM_003685682.1"/>
</dbReference>
<feature type="region of interest" description="Disordered" evidence="12">
    <location>
        <begin position="585"/>
        <end position="604"/>
    </location>
</feature>
<dbReference type="STRING" id="1071381.G8BTR8"/>
<evidence type="ECO:0000256" key="9">
    <source>
        <dbReference type="ARBA" id="ARBA00023242"/>
    </source>
</evidence>
<evidence type="ECO:0000259" key="15">
    <source>
        <dbReference type="PROSITE" id="PS51466"/>
    </source>
</evidence>
<evidence type="ECO:0000256" key="1">
    <source>
        <dbReference type="ARBA" id="ARBA00004123"/>
    </source>
</evidence>
<dbReference type="OrthoDB" id="28127at2759"/>
<dbReference type="Pfam" id="PF02037">
    <property type="entry name" value="SAP"/>
    <property type="match status" value="1"/>
</dbReference>
<dbReference type="Pfam" id="PF14324">
    <property type="entry name" value="PINIT"/>
    <property type="match status" value="1"/>
</dbReference>
<dbReference type="Gene3D" id="2.60.120.780">
    <property type="entry name" value="PINIT domain"/>
    <property type="match status" value="1"/>
</dbReference>
<dbReference type="Gene3D" id="1.10.720.30">
    <property type="entry name" value="SAP domain"/>
    <property type="match status" value="1"/>
</dbReference>
<keyword evidence="7" id="KW-0833">Ubl conjugation pathway</keyword>
<accession>G8BTR8</accession>
<evidence type="ECO:0000256" key="7">
    <source>
        <dbReference type="ARBA" id="ARBA00022786"/>
    </source>
</evidence>
<dbReference type="InterPro" id="IPR036361">
    <property type="entry name" value="SAP_dom_sf"/>
</dbReference>
<feature type="compositionally biased region" description="Low complexity" evidence="12">
    <location>
        <begin position="523"/>
        <end position="542"/>
    </location>
</feature>
<dbReference type="GO" id="GO:0061665">
    <property type="term" value="F:SUMO ligase activity"/>
    <property type="evidence" value="ECO:0007669"/>
    <property type="project" value="TreeGrafter"/>
</dbReference>
<evidence type="ECO:0000256" key="2">
    <source>
        <dbReference type="ARBA" id="ARBA00004718"/>
    </source>
</evidence>
<feature type="region of interest" description="Disordered" evidence="12">
    <location>
        <begin position="745"/>
        <end position="787"/>
    </location>
</feature>
<keyword evidence="6 11" id="KW-0863">Zinc-finger</keyword>
<keyword evidence="9" id="KW-0539">Nucleus</keyword>
<dbReference type="PROSITE" id="PS51466">
    <property type="entry name" value="PINIT"/>
    <property type="match status" value="1"/>
</dbReference>
<dbReference type="SUPFAM" id="SSF57850">
    <property type="entry name" value="RING/U-box"/>
    <property type="match status" value="1"/>
</dbReference>
<evidence type="ECO:0000259" key="14">
    <source>
        <dbReference type="PROSITE" id="PS51044"/>
    </source>
</evidence>
<evidence type="ECO:0000256" key="12">
    <source>
        <dbReference type="SAM" id="MobiDB-lite"/>
    </source>
</evidence>
<keyword evidence="4" id="KW-0808">Transferase</keyword>
<dbReference type="InterPro" id="IPR004181">
    <property type="entry name" value="Znf_MIZ"/>
</dbReference>
<gene>
    <name evidence="16" type="primary">TPHA0E02040</name>
    <name evidence="16" type="ordered locus">TPHA_0E02040</name>
</gene>
<feature type="domain" description="SAP" evidence="13">
    <location>
        <begin position="19"/>
        <end position="53"/>
    </location>
</feature>
<evidence type="ECO:0000256" key="11">
    <source>
        <dbReference type="PROSITE-ProRule" id="PRU00452"/>
    </source>
</evidence>
<dbReference type="GO" id="GO:0000785">
    <property type="term" value="C:chromatin"/>
    <property type="evidence" value="ECO:0007669"/>
    <property type="project" value="EnsemblFungi"/>
</dbReference>
<keyword evidence="8" id="KW-0862">Zinc</keyword>
<evidence type="ECO:0000256" key="3">
    <source>
        <dbReference type="ARBA" id="ARBA00005383"/>
    </source>
</evidence>
<dbReference type="GO" id="GO:0005940">
    <property type="term" value="C:septin ring"/>
    <property type="evidence" value="ECO:0007669"/>
    <property type="project" value="EnsemblFungi"/>
</dbReference>
<dbReference type="GO" id="GO:0016925">
    <property type="term" value="P:protein sumoylation"/>
    <property type="evidence" value="ECO:0007669"/>
    <property type="project" value="UniProtKB-UniPathway"/>
</dbReference>
<feature type="domain" description="PINIT" evidence="15">
    <location>
        <begin position="124"/>
        <end position="281"/>
    </location>
</feature>
<evidence type="ECO:0000256" key="4">
    <source>
        <dbReference type="ARBA" id="ARBA00022679"/>
    </source>
</evidence>
<feature type="compositionally biased region" description="Polar residues" evidence="12">
    <location>
        <begin position="586"/>
        <end position="604"/>
    </location>
</feature>
<dbReference type="SUPFAM" id="SSF68906">
    <property type="entry name" value="SAP domain"/>
    <property type="match status" value="1"/>
</dbReference>
<keyword evidence="5" id="KW-0479">Metal-binding</keyword>
<dbReference type="FunFam" id="3.30.40.10:FF:000247">
    <property type="entry name" value="Uncharacterized protein, isoform B"/>
    <property type="match status" value="1"/>
</dbReference>
<dbReference type="PROSITE" id="PS51044">
    <property type="entry name" value="ZF_SP_RING"/>
    <property type="match status" value="1"/>
</dbReference>
<dbReference type="AlphaFoldDB" id="G8BTR8"/>
<dbReference type="GO" id="GO:0007059">
    <property type="term" value="P:chromosome segregation"/>
    <property type="evidence" value="ECO:0007669"/>
    <property type="project" value="EnsemblFungi"/>
</dbReference>
<evidence type="ECO:0000256" key="10">
    <source>
        <dbReference type="ARBA" id="ARBA00083459"/>
    </source>
</evidence>
<dbReference type="GO" id="GO:1990683">
    <property type="term" value="P:DNA double-strand break attachment to nuclear envelope"/>
    <property type="evidence" value="ECO:0007669"/>
    <property type="project" value="EnsemblFungi"/>
</dbReference>
<dbReference type="UniPathway" id="UPA00886"/>
<evidence type="ECO:0000259" key="13">
    <source>
        <dbReference type="PROSITE" id="PS50800"/>
    </source>
</evidence>
<comment type="similarity">
    <text evidence="3">Belongs to the PIAS family.</text>
</comment>